<name>A0A9D1L2L2_9FIRM</name>
<dbReference type="Pfam" id="PF06949">
    <property type="entry name" value="DUF1292"/>
    <property type="match status" value="1"/>
</dbReference>
<dbReference type="EMBL" id="DVMN01000032">
    <property type="protein sequence ID" value="HIU20993.1"/>
    <property type="molecule type" value="Genomic_DNA"/>
</dbReference>
<proteinExistence type="predicted"/>
<protein>
    <submittedName>
        <fullName evidence="1">DUF1292 domain-containing protein</fullName>
    </submittedName>
</protein>
<accession>A0A9D1L2L2</accession>
<reference evidence="1" key="1">
    <citation type="submission" date="2020-10" db="EMBL/GenBank/DDBJ databases">
        <authorList>
            <person name="Gilroy R."/>
        </authorList>
    </citation>
    <scope>NUCLEOTIDE SEQUENCE</scope>
    <source>
        <strain evidence="1">1063</strain>
    </source>
</reference>
<sequence length="105" mass="12455">MADFFDDQNNMEEDDDIITLYNEERDCDEDFYHLATLDVDDKWFVVMKPVEKLPDIEEDEVLIYEVRDGDDGDVFVAIEDEALLQKVFDEFMKEVEALDEEESEE</sequence>
<evidence type="ECO:0000313" key="1">
    <source>
        <dbReference type="EMBL" id="HIU20993.1"/>
    </source>
</evidence>
<dbReference type="InterPro" id="IPR009711">
    <property type="entry name" value="UPF0473"/>
</dbReference>
<comment type="caution">
    <text evidence="1">The sequence shown here is derived from an EMBL/GenBank/DDBJ whole genome shotgun (WGS) entry which is preliminary data.</text>
</comment>
<evidence type="ECO:0000313" key="2">
    <source>
        <dbReference type="Proteomes" id="UP000824088"/>
    </source>
</evidence>
<organism evidence="1 2">
    <name type="scientific">Candidatus Limadaptatus stercorigallinarum</name>
    <dbReference type="NCBI Taxonomy" id="2840845"/>
    <lineage>
        <taxon>Bacteria</taxon>
        <taxon>Bacillati</taxon>
        <taxon>Bacillota</taxon>
        <taxon>Clostridia</taxon>
        <taxon>Eubacteriales</taxon>
        <taxon>Candidatus Limadaptatus</taxon>
    </lineage>
</organism>
<dbReference type="Proteomes" id="UP000824088">
    <property type="component" value="Unassembled WGS sequence"/>
</dbReference>
<dbReference type="AlphaFoldDB" id="A0A9D1L2L2"/>
<gene>
    <name evidence="1" type="ORF">IAD51_01970</name>
</gene>
<reference evidence="1" key="2">
    <citation type="journal article" date="2021" name="PeerJ">
        <title>Extensive microbial diversity within the chicken gut microbiome revealed by metagenomics and culture.</title>
        <authorList>
            <person name="Gilroy R."/>
            <person name="Ravi A."/>
            <person name="Getino M."/>
            <person name="Pursley I."/>
            <person name="Horton D.L."/>
            <person name="Alikhan N.F."/>
            <person name="Baker D."/>
            <person name="Gharbi K."/>
            <person name="Hall N."/>
            <person name="Watson M."/>
            <person name="Adriaenssens E.M."/>
            <person name="Foster-Nyarko E."/>
            <person name="Jarju S."/>
            <person name="Secka A."/>
            <person name="Antonio M."/>
            <person name="Oren A."/>
            <person name="Chaudhuri R.R."/>
            <person name="La Ragione R."/>
            <person name="Hildebrand F."/>
            <person name="Pallen M.J."/>
        </authorList>
    </citation>
    <scope>NUCLEOTIDE SEQUENCE</scope>
    <source>
        <strain evidence="1">1063</strain>
    </source>
</reference>